<dbReference type="Gene3D" id="2.40.160.50">
    <property type="entry name" value="membrane protein fhac: a member of the omp85/tpsb transporter family"/>
    <property type="match status" value="1"/>
</dbReference>
<dbReference type="RefSeq" id="WP_146958313.1">
    <property type="nucleotide sequence ID" value="NZ_CP042467.1"/>
</dbReference>
<dbReference type="Pfam" id="PF01103">
    <property type="entry name" value="Omp85"/>
    <property type="match status" value="1"/>
</dbReference>
<dbReference type="GO" id="GO:0019867">
    <property type="term" value="C:outer membrane"/>
    <property type="evidence" value="ECO:0007669"/>
    <property type="project" value="InterPro"/>
</dbReference>
<dbReference type="EMBL" id="CP042467">
    <property type="protein sequence ID" value="QED26673.1"/>
    <property type="molecule type" value="Genomic_DNA"/>
</dbReference>
<keyword evidence="4" id="KW-0472">Membrane</keyword>
<dbReference type="PROSITE" id="PS51779">
    <property type="entry name" value="POTRA"/>
    <property type="match status" value="2"/>
</dbReference>
<accession>A0A5B8XRM3</accession>
<protein>
    <submittedName>
        <fullName evidence="7">BamA/TamA family outer membrane protein</fullName>
    </submittedName>
</protein>
<sequence length="727" mass="82304">MHRFLFIWAWALILVGCASEPERKPYVMPGATDYLVAQLNIRGTDAIDLSELQEGLVTKEDPGWRADVGWIPLIGSERSYFNSVEWERDLQRIETFYKSRGYFNAKVVSKNVLQDNKTKTVRLTIQIEEGEPAKISEINIEGIDRAEIDPADLLSVVTFRPGDRFNESAYGRAKEEISLQVQRKGYAYATTRGRVLVDPVAETVEVNFYVDVGPICTFGDVKIEGLDTVDREFIERALAFEEGQKFNPDLLQETQENIYGLRVFGVVQVATARELEAFSAPGEATQAAKPETSNQRTLGVSDLQNSAFETAKQRQDLEPVVPIVVRLKENKLWTARVGVSAEAEVNRQAVLARFDWSNPNFFGGLRRIEHFNAIGWAWAPTIFDRANDGYILKSDLRFTRPQFLERMTNLKARVQIERDVFEGYNLFTPRFQIGLERPFFKRLTVEILYNFSFNRITNVDRSLALSDEFIEDYVLEYLEQRIRLDFRDNILNPRSGWMLELSFQEAMDYLTLGQSDFVKVSAGGEVYFPYELWVPQVLAFRTRLSTIYNVGRATGIPVPEKLYAGGVDSMRSFGRQQISYYTQAGEALPIGAQSSMEAAIESRLRLSKNALGIGDFWGVLYVDAASVSRGQLFTDTEANETGSVQISELVDTMLYGAGLGFFWLTPIGPIRADFAYTISDLENDIRFRRCPAIIADCTLGSALPVDQDPIQERISGYSFYIGIGHSF</sequence>
<keyword evidence="8" id="KW-1185">Reference proteome</keyword>
<evidence type="ECO:0000256" key="4">
    <source>
        <dbReference type="ARBA" id="ARBA00023136"/>
    </source>
</evidence>
<dbReference type="KEGG" id="bbae:FRD01_05315"/>
<keyword evidence="2" id="KW-0812">Transmembrane</keyword>
<keyword evidence="5" id="KW-0998">Cell outer membrane</keyword>
<dbReference type="OrthoDB" id="9814535at2"/>
<dbReference type="Gene3D" id="3.10.20.310">
    <property type="entry name" value="membrane protein fhac"/>
    <property type="match status" value="3"/>
</dbReference>
<reference evidence="7 8" key="1">
    <citation type="submission" date="2019-08" db="EMBL/GenBank/DDBJ databases">
        <authorList>
            <person name="Liang Q."/>
        </authorList>
    </citation>
    <scope>NUCLEOTIDE SEQUENCE [LARGE SCALE GENOMIC DNA]</scope>
    <source>
        <strain evidence="7 8">V1718</strain>
    </source>
</reference>
<keyword evidence="3" id="KW-0732">Signal</keyword>
<dbReference type="Pfam" id="PF07244">
    <property type="entry name" value="POTRA"/>
    <property type="match status" value="3"/>
</dbReference>
<dbReference type="InterPro" id="IPR039910">
    <property type="entry name" value="D15-like"/>
</dbReference>
<evidence type="ECO:0000256" key="5">
    <source>
        <dbReference type="ARBA" id="ARBA00023237"/>
    </source>
</evidence>
<evidence type="ECO:0000256" key="2">
    <source>
        <dbReference type="ARBA" id="ARBA00022692"/>
    </source>
</evidence>
<name>A0A5B8XRM3_9DELT</name>
<evidence type="ECO:0000313" key="7">
    <source>
        <dbReference type="EMBL" id="QED26673.1"/>
    </source>
</evidence>
<evidence type="ECO:0000256" key="1">
    <source>
        <dbReference type="ARBA" id="ARBA00004370"/>
    </source>
</evidence>
<dbReference type="AlphaFoldDB" id="A0A5B8XRM3"/>
<proteinExistence type="predicted"/>
<dbReference type="PANTHER" id="PTHR12815:SF47">
    <property type="entry name" value="TRANSLOCATION AND ASSEMBLY MODULE SUBUNIT TAMA"/>
    <property type="match status" value="1"/>
</dbReference>
<feature type="domain" description="POTRA" evidence="6">
    <location>
        <begin position="34"/>
        <end position="130"/>
    </location>
</feature>
<dbReference type="PROSITE" id="PS51257">
    <property type="entry name" value="PROKAR_LIPOPROTEIN"/>
    <property type="match status" value="1"/>
</dbReference>
<comment type="subcellular location">
    <subcellularLocation>
        <location evidence="1">Membrane</location>
    </subcellularLocation>
</comment>
<dbReference type="InterPro" id="IPR010827">
    <property type="entry name" value="BamA/TamA_POTRA"/>
</dbReference>
<organism evidence="7 8">
    <name type="scientific">Microvenator marinus</name>
    <dbReference type="NCBI Taxonomy" id="2600177"/>
    <lineage>
        <taxon>Bacteria</taxon>
        <taxon>Deltaproteobacteria</taxon>
        <taxon>Bradymonadales</taxon>
        <taxon>Microvenatoraceae</taxon>
        <taxon>Microvenator</taxon>
    </lineage>
</organism>
<dbReference type="InterPro" id="IPR034746">
    <property type="entry name" value="POTRA"/>
</dbReference>
<dbReference type="Proteomes" id="UP000321595">
    <property type="component" value="Chromosome"/>
</dbReference>
<evidence type="ECO:0000313" key="8">
    <source>
        <dbReference type="Proteomes" id="UP000321595"/>
    </source>
</evidence>
<evidence type="ECO:0000259" key="6">
    <source>
        <dbReference type="PROSITE" id="PS51779"/>
    </source>
</evidence>
<gene>
    <name evidence="7" type="ORF">FRD01_05315</name>
</gene>
<feature type="domain" description="POTRA" evidence="6">
    <location>
        <begin position="133"/>
        <end position="213"/>
    </location>
</feature>
<evidence type="ECO:0000256" key="3">
    <source>
        <dbReference type="ARBA" id="ARBA00022729"/>
    </source>
</evidence>
<dbReference type="InterPro" id="IPR000184">
    <property type="entry name" value="Bac_surfAg_D15"/>
</dbReference>
<dbReference type="PANTHER" id="PTHR12815">
    <property type="entry name" value="SORTING AND ASSEMBLY MACHINERY SAMM50 PROTEIN FAMILY MEMBER"/>
    <property type="match status" value="1"/>
</dbReference>